<dbReference type="GO" id="GO:0004623">
    <property type="term" value="F:phospholipase A2 activity"/>
    <property type="evidence" value="ECO:0007669"/>
    <property type="project" value="InterPro"/>
</dbReference>
<dbReference type="SUPFAM" id="SSF48619">
    <property type="entry name" value="Phospholipase A2, PLA2"/>
    <property type="match status" value="1"/>
</dbReference>
<sequence>HADGSFATPTACATDSSHNALDIDDFNGDKQLDITVSILLGHVANLKNDSRSGVVVAVNLYDTTESVFLGYVNKAFILSQNRTFNVRYQSEPCAVNIIDYNNDTFLDVTVANHYSSNVGIFLGFNNGLFDDLEMFSVGYGALLISVVSSDFNNDIRTDSATAIEVRVLRSTAGCGPMGLNVDKLLQKLDRNTLIPCCVQHDVCYQTCGNKRSVCDDRFYTCLKTACSRQTPVSRECSTLATSMYTAVRGGGIPSFQRDQLNSKCAKKLFDD</sequence>
<proteinExistence type="predicted"/>
<dbReference type="GO" id="GO:0005576">
    <property type="term" value="C:extracellular region"/>
    <property type="evidence" value="ECO:0007669"/>
    <property type="project" value="UniProtKB-SubCell"/>
</dbReference>
<evidence type="ECO:0000256" key="1">
    <source>
        <dbReference type="ARBA" id="ARBA00004613"/>
    </source>
</evidence>
<dbReference type="Gene3D" id="1.20.90.10">
    <property type="entry name" value="Phospholipase A2 domain"/>
    <property type="match status" value="1"/>
</dbReference>
<evidence type="ECO:0000313" key="4">
    <source>
        <dbReference type="Proteomes" id="UP000663828"/>
    </source>
</evidence>
<dbReference type="SUPFAM" id="SSF69318">
    <property type="entry name" value="Integrin alpha N-terminal domain"/>
    <property type="match status" value="1"/>
</dbReference>
<name>A0A816BCT8_ADIRI</name>
<comment type="caution">
    <text evidence="3">The sequence shown here is derived from an EMBL/GenBank/DDBJ whole genome shotgun (WGS) entry which is preliminary data.</text>
</comment>
<dbReference type="PROSITE" id="PS00118">
    <property type="entry name" value="PA2_HIS"/>
    <property type="match status" value="1"/>
</dbReference>
<gene>
    <name evidence="3" type="ORF">XAT740_LOCUS48352</name>
</gene>
<dbReference type="PANTHER" id="PTHR12824">
    <property type="entry name" value="GROUP XII SECRETORY PHOSPHOLIPASE A2 FAMILY MEMBER"/>
    <property type="match status" value="1"/>
</dbReference>
<dbReference type="GO" id="GO:0016042">
    <property type="term" value="P:lipid catabolic process"/>
    <property type="evidence" value="ECO:0007669"/>
    <property type="project" value="InterPro"/>
</dbReference>
<accession>A0A816BCT8</accession>
<dbReference type="InterPro" id="IPR033113">
    <property type="entry name" value="PLA2_histidine"/>
</dbReference>
<dbReference type="Pfam" id="PF06951">
    <property type="entry name" value="PLA2G12"/>
    <property type="match status" value="1"/>
</dbReference>
<protein>
    <submittedName>
        <fullName evidence="3">Uncharacterized protein</fullName>
    </submittedName>
</protein>
<dbReference type="InterPro" id="IPR028994">
    <property type="entry name" value="Integrin_alpha_N"/>
</dbReference>
<dbReference type="InterPro" id="IPR010711">
    <property type="entry name" value="PLA2G12"/>
</dbReference>
<dbReference type="Proteomes" id="UP000663828">
    <property type="component" value="Unassembled WGS sequence"/>
</dbReference>
<keyword evidence="4" id="KW-1185">Reference proteome</keyword>
<dbReference type="GO" id="GO:0050482">
    <property type="term" value="P:arachidonate secretion"/>
    <property type="evidence" value="ECO:0007669"/>
    <property type="project" value="InterPro"/>
</dbReference>
<dbReference type="GO" id="GO:0005509">
    <property type="term" value="F:calcium ion binding"/>
    <property type="evidence" value="ECO:0007669"/>
    <property type="project" value="InterPro"/>
</dbReference>
<evidence type="ECO:0000256" key="2">
    <source>
        <dbReference type="ARBA" id="ARBA00022525"/>
    </source>
</evidence>
<feature type="non-terminal residue" evidence="3">
    <location>
        <position position="1"/>
    </location>
</feature>
<dbReference type="EMBL" id="CAJNOR010006920">
    <property type="protein sequence ID" value="CAF1606594.1"/>
    <property type="molecule type" value="Genomic_DNA"/>
</dbReference>
<organism evidence="3 4">
    <name type="scientific">Adineta ricciae</name>
    <name type="common">Rotifer</name>
    <dbReference type="NCBI Taxonomy" id="249248"/>
    <lineage>
        <taxon>Eukaryota</taxon>
        <taxon>Metazoa</taxon>
        <taxon>Spiralia</taxon>
        <taxon>Gnathifera</taxon>
        <taxon>Rotifera</taxon>
        <taxon>Eurotatoria</taxon>
        <taxon>Bdelloidea</taxon>
        <taxon>Adinetida</taxon>
        <taxon>Adinetidae</taxon>
        <taxon>Adineta</taxon>
    </lineage>
</organism>
<reference evidence="3" key="1">
    <citation type="submission" date="2021-02" db="EMBL/GenBank/DDBJ databases">
        <authorList>
            <person name="Nowell W R."/>
        </authorList>
    </citation>
    <scope>NUCLEOTIDE SEQUENCE</scope>
</reference>
<comment type="subcellular location">
    <subcellularLocation>
        <location evidence="1">Secreted</location>
    </subcellularLocation>
</comment>
<dbReference type="AlphaFoldDB" id="A0A816BCT8"/>
<dbReference type="InterPro" id="IPR036444">
    <property type="entry name" value="PLipase_A2_dom_sf"/>
</dbReference>
<keyword evidence="2" id="KW-0964">Secreted</keyword>
<dbReference type="GO" id="GO:0006644">
    <property type="term" value="P:phospholipid metabolic process"/>
    <property type="evidence" value="ECO:0007669"/>
    <property type="project" value="InterPro"/>
</dbReference>
<dbReference type="PANTHER" id="PTHR12824:SF8">
    <property type="entry name" value="GXIVSPLA2, ISOFORM A"/>
    <property type="match status" value="1"/>
</dbReference>
<evidence type="ECO:0000313" key="3">
    <source>
        <dbReference type="EMBL" id="CAF1606594.1"/>
    </source>
</evidence>